<comment type="caution">
    <text evidence="2">The sequence shown here is derived from an EMBL/GenBank/DDBJ whole genome shotgun (WGS) entry which is preliminary data.</text>
</comment>
<reference evidence="2 3" key="1">
    <citation type="submission" date="2019-05" db="EMBL/GenBank/DDBJ databases">
        <title>Another draft genome of Portunus trituberculatus and its Hox gene families provides insights of decapod evolution.</title>
        <authorList>
            <person name="Jeong J.-H."/>
            <person name="Song I."/>
            <person name="Kim S."/>
            <person name="Choi T."/>
            <person name="Kim D."/>
            <person name="Ryu S."/>
            <person name="Kim W."/>
        </authorList>
    </citation>
    <scope>NUCLEOTIDE SEQUENCE [LARGE SCALE GENOMIC DNA]</scope>
    <source>
        <tissue evidence="2">Muscle</tissue>
    </source>
</reference>
<keyword evidence="1" id="KW-1133">Transmembrane helix</keyword>
<dbReference type="EMBL" id="VSRR010017936">
    <property type="protein sequence ID" value="MPC60825.1"/>
    <property type="molecule type" value="Genomic_DNA"/>
</dbReference>
<keyword evidence="3" id="KW-1185">Reference proteome</keyword>
<proteinExistence type="predicted"/>
<dbReference type="AlphaFoldDB" id="A0A5B7GTU9"/>
<keyword evidence="1" id="KW-0812">Transmembrane</keyword>
<sequence length="71" mass="8273">MDDVRRDGRKKRRKLRIEAEETIVTAEGIIKPLTMVHMQGPFLLYILCVIVSFIAFLVEVVRAPFLQSNHY</sequence>
<dbReference type="Proteomes" id="UP000324222">
    <property type="component" value="Unassembled WGS sequence"/>
</dbReference>
<evidence type="ECO:0000256" key="1">
    <source>
        <dbReference type="SAM" id="Phobius"/>
    </source>
</evidence>
<protein>
    <submittedName>
        <fullName evidence="2">Uncharacterized protein</fullName>
    </submittedName>
</protein>
<name>A0A5B7GTU9_PORTR</name>
<accession>A0A5B7GTU9</accession>
<organism evidence="2 3">
    <name type="scientific">Portunus trituberculatus</name>
    <name type="common">Swimming crab</name>
    <name type="synonym">Neptunus trituberculatus</name>
    <dbReference type="NCBI Taxonomy" id="210409"/>
    <lineage>
        <taxon>Eukaryota</taxon>
        <taxon>Metazoa</taxon>
        <taxon>Ecdysozoa</taxon>
        <taxon>Arthropoda</taxon>
        <taxon>Crustacea</taxon>
        <taxon>Multicrustacea</taxon>
        <taxon>Malacostraca</taxon>
        <taxon>Eumalacostraca</taxon>
        <taxon>Eucarida</taxon>
        <taxon>Decapoda</taxon>
        <taxon>Pleocyemata</taxon>
        <taxon>Brachyura</taxon>
        <taxon>Eubrachyura</taxon>
        <taxon>Portunoidea</taxon>
        <taxon>Portunidae</taxon>
        <taxon>Portuninae</taxon>
        <taxon>Portunus</taxon>
    </lineage>
</organism>
<dbReference type="OrthoDB" id="330671at2759"/>
<evidence type="ECO:0000313" key="3">
    <source>
        <dbReference type="Proteomes" id="UP000324222"/>
    </source>
</evidence>
<keyword evidence="1" id="KW-0472">Membrane</keyword>
<feature type="transmembrane region" description="Helical" evidence="1">
    <location>
        <begin position="42"/>
        <end position="61"/>
    </location>
</feature>
<gene>
    <name evidence="2" type="ORF">E2C01_054883</name>
</gene>
<evidence type="ECO:0000313" key="2">
    <source>
        <dbReference type="EMBL" id="MPC60825.1"/>
    </source>
</evidence>